<proteinExistence type="inferred from homology"/>
<dbReference type="GO" id="GO:0003682">
    <property type="term" value="F:chromatin binding"/>
    <property type="evidence" value="ECO:0007669"/>
    <property type="project" value="InterPro"/>
</dbReference>
<gene>
    <name evidence="4" type="ORF">GEV33_004889</name>
</gene>
<name>A0A8J6HPD8_TENMO</name>
<protein>
    <recommendedName>
        <fullName evidence="3">WAP domain-containing protein</fullName>
    </recommendedName>
</protein>
<feature type="domain" description="WAP" evidence="3">
    <location>
        <begin position="212"/>
        <end position="259"/>
    </location>
</feature>
<dbReference type="PROSITE" id="PS51390">
    <property type="entry name" value="WAP"/>
    <property type="match status" value="3"/>
</dbReference>
<dbReference type="Gene3D" id="4.10.75.10">
    <property type="entry name" value="Elafin-like"/>
    <property type="match status" value="3"/>
</dbReference>
<feature type="compositionally biased region" description="Basic residues" evidence="2">
    <location>
        <begin position="367"/>
        <end position="395"/>
    </location>
</feature>
<feature type="domain" description="WAP" evidence="3">
    <location>
        <begin position="56"/>
        <end position="104"/>
    </location>
</feature>
<reference evidence="4" key="2">
    <citation type="submission" date="2021-08" db="EMBL/GenBank/DDBJ databases">
        <authorList>
            <person name="Eriksson T."/>
        </authorList>
    </citation>
    <scope>NUCLEOTIDE SEQUENCE</scope>
    <source>
        <strain evidence="4">Stoneville</strain>
        <tissue evidence="4">Whole head</tissue>
    </source>
</reference>
<dbReference type="GO" id="GO:0005576">
    <property type="term" value="C:extracellular region"/>
    <property type="evidence" value="ECO:0007669"/>
    <property type="project" value="InterPro"/>
</dbReference>
<dbReference type="CDD" id="cd00199">
    <property type="entry name" value="WAP"/>
    <property type="match status" value="2"/>
</dbReference>
<dbReference type="SUPFAM" id="SSF57256">
    <property type="entry name" value="Elafin-like"/>
    <property type="match status" value="3"/>
</dbReference>
<comment type="caution">
    <text evidence="4">The sequence shown here is derived from an EMBL/GenBank/DDBJ whole genome shotgun (WGS) entry which is preliminary data.</text>
</comment>
<dbReference type="PANTHER" id="PTHR13087:SF0">
    <property type="entry name" value="NFKB ACTIVATING PROTEIN LIKE"/>
    <property type="match status" value="1"/>
</dbReference>
<feature type="compositionally biased region" description="Basic residues" evidence="2">
    <location>
        <begin position="264"/>
        <end position="296"/>
    </location>
</feature>
<dbReference type="AlphaFoldDB" id="A0A8J6HPD8"/>
<dbReference type="Pfam" id="PF00095">
    <property type="entry name" value="WAP"/>
    <property type="match status" value="3"/>
</dbReference>
<dbReference type="InterPro" id="IPR040466">
    <property type="entry name" value="NKAP"/>
</dbReference>
<keyword evidence="5" id="KW-1185">Reference proteome</keyword>
<dbReference type="PANTHER" id="PTHR13087">
    <property type="entry name" value="NF-KAPPA B ACTIVATING PROTEIN"/>
    <property type="match status" value="1"/>
</dbReference>
<sequence>MVFLREVNTFPSVGGNPGCFCKPMKRAPWIDNEIVCTLKFYKERKTSTVLVQSRIVVQKAGVCPVTDTRSRMPCNVAFCKSDFECNGSMKCCSSRCGGTYTNKSNIVVCGFRFFESHNTQNQQSEDFSFIHYQITEQYAMLTKFLLLVAIFALVGAQQLQFKPGDCPPLPDVGVCDMTCFADNHCSGSFKCCRTACGGTFCTKPVTMRRPQSQAKAGFCPRAPTGPWVCSSRCAVDSDCRGTKKCCKNRCGAMACAKPELMNVSKRRRSRSRSRYERKHRSRSRSRSRDRSRHRSKSGVSSSNGFGRYDSHKYDTGKKRHVEDEFMESRRQEREVLGMRECPEIWGKSPPREESETEVEDVTNNTHKDKKKKKDKKKSHKKEKKHKHKKKKKRKKSSSESGSEEEEWVEKSAASKTEVHSDNDDGMVGPVQKAHATLTHKEMGKALLPGEGAAMAAYVAEGKRIPRRGEIGLTSNEIASFESVGYVMSGSRHRRMEAVRIRKENQIYSADEKRALAMFSKEERQKRENRILGQFREMIHSKLADKQN</sequence>
<dbReference type="EMBL" id="JABDTM020018646">
    <property type="protein sequence ID" value="KAH0817903.1"/>
    <property type="molecule type" value="Genomic_DNA"/>
</dbReference>
<dbReference type="InterPro" id="IPR036645">
    <property type="entry name" value="Elafin-like_sf"/>
</dbReference>
<reference evidence="4" key="1">
    <citation type="journal article" date="2020" name="J Insects Food Feed">
        <title>The yellow mealworm (Tenebrio molitor) genome: a resource for the emerging insects as food and feed industry.</title>
        <authorList>
            <person name="Eriksson T."/>
            <person name="Andere A."/>
            <person name="Kelstrup H."/>
            <person name="Emery V."/>
            <person name="Picard C."/>
        </authorList>
    </citation>
    <scope>NUCLEOTIDE SEQUENCE</scope>
    <source>
        <strain evidence="4">Stoneville</strain>
        <tissue evidence="4">Whole head</tissue>
    </source>
</reference>
<dbReference type="InterPro" id="IPR008197">
    <property type="entry name" value="WAP_dom"/>
</dbReference>
<dbReference type="Proteomes" id="UP000719412">
    <property type="component" value="Unassembled WGS sequence"/>
</dbReference>
<accession>A0A8J6HPD8</accession>
<dbReference type="SMART" id="SM00217">
    <property type="entry name" value="WAP"/>
    <property type="match status" value="3"/>
</dbReference>
<dbReference type="GO" id="GO:0005634">
    <property type="term" value="C:nucleus"/>
    <property type="evidence" value="ECO:0007669"/>
    <property type="project" value="TreeGrafter"/>
</dbReference>
<feature type="domain" description="WAP" evidence="3">
    <location>
        <begin position="159"/>
        <end position="205"/>
    </location>
</feature>
<dbReference type="GO" id="GO:0010468">
    <property type="term" value="P:regulation of gene expression"/>
    <property type="evidence" value="ECO:0007669"/>
    <property type="project" value="TreeGrafter"/>
</dbReference>
<evidence type="ECO:0000313" key="4">
    <source>
        <dbReference type="EMBL" id="KAH0817903.1"/>
    </source>
</evidence>
<feature type="region of interest" description="Disordered" evidence="2">
    <location>
        <begin position="263"/>
        <end position="429"/>
    </location>
</feature>
<evidence type="ECO:0000313" key="5">
    <source>
        <dbReference type="Proteomes" id="UP000719412"/>
    </source>
</evidence>
<comment type="similarity">
    <text evidence="1">Belongs to the NKAP family.</text>
</comment>
<dbReference type="Pfam" id="PF06047">
    <property type="entry name" value="Nkap_C"/>
    <property type="match status" value="1"/>
</dbReference>
<organism evidence="4 5">
    <name type="scientific">Tenebrio molitor</name>
    <name type="common">Yellow mealworm beetle</name>
    <dbReference type="NCBI Taxonomy" id="7067"/>
    <lineage>
        <taxon>Eukaryota</taxon>
        <taxon>Metazoa</taxon>
        <taxon>Ecdysozoa</taxon>
        <taxon>Arthropoda</taxon>
        <taxon>Hexapoda</taxon>
        <taxon>Insecta</taxon>
        <taxon>Pterygota</taxon>
        <taxon>Neoptera</taxon>
        <taxon>Endopterygota</taxon>
        <taxon>Coleoptera</taxon>
        <taxon>Polyphaga</taxon>
        <taxon>Cucujiformia</taxon>
        <taxon>Tenebrionidae</taxon>
        <taxon>Tenebrio</taxon>
    </lineage>
</organism>
<feature type="compositionally biased region" description="Basic and acidic residues" evidence="2">
    <location>
        <begin position="308"/>
        <end position="342"/>
    </location>
</feature>
<dbReference type="InterPro" id="IPR009269">
    <property type="entry name" value="NKAP_C"/>
</dbReference>
<evidence type="ECO:0000256" key="1">
    <source>
        <dbReference type="ARBA" id="ARBA00009313"/>
    </source>
</evidence>
<dbReference type="GO" id="GO:0030414">
    <property type="term" value="F:peptidase inhibitor activity"/>
    <property type="evidence" value="ECO:0007669"/>
    <property type="project" value="InterPro"/>
</dbReference>
<evidence type="ECO:0000256" key="2">
    <source>
        <dbReference type="SAM" id="MobiDB-lite"/>
    </source>
</evidence>
<evidence type="ECO:0000259" key="3">
    <source>
        <dbReference type="PROSITE" id="PS51390"/>
    </source>
</evidence>